<dbReference type="Proteomes" id="UP000238274">
    <property type="component" value="Unassembled WGS sequence"/>
</dbReference>
<reference evidence="2 3" key="1">
    <citation type="submission" date="2017-12" db="EMBL/GenBank/DDBJ databases">
        <title>Gene loss provides genomic basis for host adaptation in cereal stripe rust fungi.</title>
        <authorList>
            <person name="Xia C."/>
        </authorList>
    </citation>
    <scope>NUCLEOTIDE SEQUENCE [LARGE SCALE GENOMIC DNA]</scope>
    <source>
        <strain evidence="2 3">93TX-2</strain>
    </source>
</reference>
<evidence type="ECO:0000256" key="1">
    <source>
        <dbReference type="SAM" id="MobiDB-lite"/>
    </source>
</evidence>
<gene>
    <name evidence="2" type="ORF">PSHT_01096</name>
</gene>
<dbReference type="OrthoDB" id="2499190at2759"/>
<feature type="region of interest" description="Disordered" evidence="1">
    <location>
        <begin position="527"/>
        <end position="556"/>
    </location>
</feature>
<reference evidence="3" key="2">
    <citation type="journal article" date="2018" name="BMC Genomics">
        <title>Genomic insights into host adaptation between the wheat stripe rust pathogen (Puccinia striiformis f. sp. tritici) and the barley stripe rust pathogen (Puccinia striiformis f. sp. hordei).</title>
        <authorList>
            <person name="Xia C."/>
            <person name="Wang M."/>
            <person name="Yin C."/>
            <person name="Cornejo O.E."/>
            <person name="Hulbert S.H."/>
            <person name="Chen X."/>
        </authorList>
    </citation>
    <scope>NUCLEOTIDE SEQUENCE [LARGE SCALE GENOMIC DNA]</scope>
    <source>
        <strain evidence="3">93TX-2</strain>
    </source>
</reference>
<comment type="caution">
    <text evidence="2">The sequence shown here is derived from an EMBL/GenBank/DDBJ whole genome shotgun (WGS) entry which is preliminary data.</text>
</comment>
<reference evidence="3" key="3">
    <citation type="journal article" date="2018" name="Mol. Plant Microbe Interact.">
        <title>Genome sequence resources for the wheat stripe rust pathogen (Puccinia striiformis f. sp. tritici) and the barley stripe rust pathogen (Puccinia striiformis f. sp. hordei).</title>
        <authorList>
            <person name="Xia C."/>
            <person name="Wang M."/>
            <person name="Yin C."/>
            <person name="Cornejo O.E."/>
            <person name="Hulbert S.H."/>
            <person name="Chen X."/>
        </authorList>
    </citation>
    <scope>NUCLEOTIDE SEQUENCE [LARGE SCALE GENOMIC DNA]</scope>
    <source>
        <strain evidence="3">93TX-2</strain>
    </source>
</reference>
<dbReference type="VEuPathDB" id="FungiDB:PSTT_06633"/>
<evidence type="ECO:0000313" key="3">
    <source>
        <dbReference type="Proteomes" id="UP000238274"/>
    </source>
</evidence>
<dbReference type="EMBL" id="PKSM01000008">
    <property type="protein sequence ID" value="POW22621.1"/>
    <property type="molecule type" value="Genomic_DNA"/>
</dbReference>
<sequence length="1517" mass="171047">MSFSKQPAELFRSLRSRDIPVEQRIKLAQLHWTDPEFDLPYKQLYFLRWIFEVEFCEPKNSNKRTTTESFNSPVHYPVFWKCLHQLVSDLQHSDLSTVLGGASPIILIRHTLLEWSNLFEDLEFSGDVYSTLKVIFPIIAQRLTFDLSLDFINQIFHGLKKLSSPISDPVEQTVLLIINGILPTIEHTLNSRKAFNSIILNPEFLNRTLQVTFSPYATSSLKSLVLQIIQTLTLNVENLKKVNLNQESPIEWLEALHLTGKKDPKMAAAVIEIVTHLVSALIRELPNLRSQLFSQHLASIAPQSSNGRSVAVDLAYLHATRTFILHVINNSCEVLKDLGSSTSSNLSASMTSHKVIIRQILNSNLYDPAQPSQHEILDEIAEHCTSHLSSSSRIIAMDSLHILVDLLSLDYTLIEVRLTTILENLIVSPSDSNSSGPMCQFFDGVFNWFSKAKQIPNLFSKWIEIIEANLPQYSLREISSGPLMDKTFIERAHEEIRLSVSSAQMAVIHDLLSSKFRSIIQSSAICPDEPAAEPSSKRRKISAQKATSPSKEEPTAEAIGTIHQNANLSGVISNFYELLVISASRSSLQSKEWSSLSKRISSFGGEIINTIVMPTLQRWPATNSSKNRFRKFKSLSEQTVLASAFRVLASVLQVQGLHTSSELDALELLEWLELLHQVSSRKTDHHSPELSFELVHILLEFTSQKLSCLKSVDPIIPHTAYETIFKLIEDCTNHSNSWNGFIVSLTSAELPSALWHYLTTTHLSEFATLATPDQINQFAQIAIKLGSQNPDASDQRERLGLLSVNRMVLRSPVFLECASLREPLLKQLVAAFEGIMPLDADSTLSQLDVYQLDSVNSLYDIISDLPLSYLTKWARKRLFNWSFAWNEALLSKKLTSATPPSQALSVIRSRAFLCRILSDPLSSANAEMMKQAIGTTIKSLGPFGTEEEENQDSLIKVTDNLIIGIIAKLMKNMKSGEDSESSFKLLDQFCVALSTRIKPVAKTIIKNKLINSKDMIIISPLKFIAEYGRIHIIDTSREADEEETIFIQRFQSLIRPLVDSLEAALKKTRAKTSSNLSNLAVIELGKIYLQLSRLDGNQTKLNENLIDLKQLLPSIDQIKTTSDHCQLSQNETEILAENLDLFEEMIQINRHRYGTKPKDCVTAFQTLVISHLHLRSSISGGADENLEFQSKLRNSFIKSCKNSNINESSGALRMILNEINGCSQMFIGHKSKQSCDPTSHLFNRFRNLLDVAVLLVLNYPGHDEQGSNSSLEEVILKLLKSLKLIDLDDQQELISPRETLNFYRWKAELIDQICIQDAHMIGRSSLLEILETLIDLGKRKEFQTIQSLHDILVSITSHLNQDCLRRSLINHFPLLVDLLSRLMIPTLNMKNYSRLISDLSSTNKFIAPFSKHAPFLITNLISKISQTTTNTSSSSHLSSNSIEGFVNHGLFSLISTMGKFERNSIGYRILEQSNQFHSSSSFDDHHLLLLDDHNSNCLLNWKKILKNWETLRYKGTD</sequence>
<accession>A0A2S4WLJ3</accession>
<dbReference type="VEuPathDB" id="FungiDB:PSHT_01096"/>
<keyword evidence="3" id="KW-1185">Reference proteome</keyword>
<evidence type="ECO:0008006" key="4">
    <source>
        <dbReference type="Google" id="ProtNLM"/>
    </source>
</evidence>
<proteinExistence type="predicted"/>
<name>A0A2S4WLJ3_9BASI</name>
<evidence type="ECO:0000313" key="2">
    <source>
        <dbReference type="EMBL" id="POW22621.1"/>
    </source>
</evidence>
<organism evidence="2 3">
    <name type="scientific">Puccinia striiformis</name>
    <dbReference type="NCBI Taxonomy" id="27350"/>
    <lineage>
        <taxon>Eukaryota</taxon>
        <taxon>Fungi</taxon>
        <taxon>Dikarya</taxon>
        <taxon>Basidiomycota</taxon>
        <taxon>Pucciniomycotina</taxon>
        <taxon>Pucciniomycetes</taxon>
        <taxon>Pucciniales</taxon>
        <taxon>Pucciniaceae</taxon>
        <taxon>Puccinia</taxon>
    </lineage>
</organism>
<protein>
    <recommendedName>
        <fullName evidence="4">Nucleolar 27S pre-rRNA processing Urb2/Npa2 C-terminal domain-containing protein</fullName>
    </recommendedName>
</protein>